<name>A0A6A6BWW6_ZASCE</name>
<dbReference type="AlphaFoldDB" id="A0A6A6BWW6"/>
<evidence type="ECO:0000256" key="3">
    <source>
        <dbReference type="SAM" id="MobiDB-lite"/>
    </source>
</evidence>
<dbReference type="RefSeq" id="XP_033660084.1">
    <property type="nucleotide sequence ID" value="XM_033809874.1"/>
</dbReference>
<dbReference type="GeneID" id="54563146"/>
<evidence type="ECO:0000259" key="4">
    <source>
        <dbReference type="PROSITE" id="PS50039"/>
    </source>
</evidence>
<evidence type="ECO:0000313" key="6">
    <source>
        <dbReference type="Proteomes" id="UP000799537"/>
    </source>
</evidence>
<dbReference type="Proteomes" id="UP000799537">
    <property type="component" value="Unassembled WGS sequence"/>
</dbReference>
<keyword evidence="2" id="KW-0539">Nucleus</keyword>
<gene>
    <name evidence="5" type="ORF">M409DRAFT_30335</name>
</gene>
<reference evidence="5" key="1">
    <citation type="journal article" date="2020" name="Stud. Mycol.">
        <title>101 Dothideomycetes genomes: a test case for predicting lifestyles and emergence of pathogens.</title>
        <authorList>
            <person name="Haridas S."/>
            <person name="Albert R."/>
            <person name="Binder M."/>
            <person name="Bloem J."/>
            <person name="Labutti K."/>
            <person name="Salamov A."/>
            <person name="Andreopoulos B."/>
            <person name="Baker S."/>
            <person name="Barry K."/>
            <person name="Bills G."/>
            <person name="Bluhm B."/>
            <person name="Cannon C."/>
            <person name="Castanera R."/>
            <person name="Culley D."/>
            <person name="Daum C."/>
            <person name="Ezra D."/>
            <person name="Gonzalez J."/>
            <person name="Henrissat B."/>
            <person name="Kuo A."/>
            <person name="Liang C."/>
            <person name="Lipzen A."/>
            <person name="Lutzoni F."/>
            <person name="Magnuson J."/>
            <person name="Mondo S."/>
            <person name="Nolan M."/>
            <person name="Ohm R."/>
            <person name="Pangilinan J."/>
            <person name="Park H.-J."/>
            <person name="Ramirez L."/>
            <person name="Alfaro M."/>
            <person name="Sun H."/>
            <person name="Tritt A."/>
            <person name="Yoshinaga Y."/>
            <person name="Zwiers L.-H."/>
            <person name="Turgeon B."/>
            <person name="Goodwin S."/>
            <person name="Spatafora J."/>
            <person name="Crous P."/>
            <person name="Grigoriev I."/>
        </authorList>
    </citation>
    <scope>NUCLEOTIDE SEQUENCE</scope>
    <source>
        <strain evidence="5">ATCC 36951</strain>
    </source>
</reference>
<dbReference type="InterPro" id="IPR038883">
    <property type="entry name" value="AN11006-like"/>
</dbReference>
<dbReference type="PANTHER" id="PTHR42085">
    <property type="entry name" value="F-BOX DOMAIN-CONTAINING PROTEIN"/>
    <property type="match status" value="1"/>
</dbReference>
<dbReference type="GO" id="GO:0003700">
    <property type="term" value="F:DNA-binding transcription factor activity"/>
    <property type="evidence" value="ECO:0007669"/>
    <property type="project" value="InterPro"/>
</dbReference>
<feature type="domain" description="Fork-head" evidence="4">
    <location>
        <begin position="60"/>
        <end position="170"/>
    </location>
</feature>
<feature type="DNA-binding region" description="Fork-head" evidence="2">
    <location>
        <begin position="60"/>
        <end position="170"/>
    </location>
</feature>
<dbReference type="PROSITE" id="PS50039">
    <property type="entry name" value="FORK_HEAD_3"/>
    <property type="match status" value="1"/>
</dbReference>
<sequence length="417" mass="47708">MSTPATTNTPMPPVTTPRPLLKPPARPLQKQEQERLDALQEARKPLRREIRKLITTFRDDPNFTAAELTLMAIIDNENEYSGRRDILRWIHDTFPVYKTDLIDAMLNSIYVNDPRPWNVTTSLALVRPDFDKVFKAYDVPLASGMYRNAWTTDVNAARIFLRHRLEPARKGAFRFLDLAAESRNRVYEMLLIFPGHTIRVGCETWHRDMGLNATARDFESHARAQSASKGEVPMDDLKTVLSITVACNQTASEALSIFYGENTFDFSSLISMELFLRQTSPRRLKLVKKGRFRISASSNINRAHDRELKTAYEVLHRHVSLDLLNIEVSSNPVKRRPQDPPIRRYESVSQMLEVAQSLYSLAKLASKAKVVSVFAARNARSDLVVEVEKFITDEVERMRGETEEMRGDAESIKEEPT</sequence>
<keyword evidence="1 2" id="KW-0238">DNA-binding</keyword>
<dbReference type="InterPro" id="IPR001766">
    <property type="entry name" value="Fork_head_dom"/>
</dbReference>
<feature type="region of interest" description="Disordered" evidence="3">
    <location>
        <begin position="1"/>
        <end position="32"/>
    </location>
</feature>
<protein>
    <recommendedName>
        <fullName evidence="4">Fork-head domain-containing protein</fullName>
    </recommendedName>
</protein>
<evidence type="ECO:0000256" key="2">
    <source>
        <dbReference type="PROSITE-ProRule" id="PRU00089"/>
    </source>
</evidence>
<dbReference type="GO" id="GO:0043565">
    <property type="term" value="F:sequence-specific DNA binding"/>
    <property type="evidence" value="ECO:0007669"/>
    <property type="project" value="InterPro"/>
</dbReference>
<accession>A0A6A6BWW6</accession>
<comment type="subcellular location">
    <subcellularLocation>
        <location evidence="2">Nucleus</location>
    </subcellularLocation>
</comment>
<feature type="compositionally biased region" description="Pro residues" evidence="3">
    <location>
        <begin position="10"/>
        <end position="26"/>
    </location>
</feature>
<proteinExistence type="predicted"/>
<evidence type="ECO:0000256" key="1">
    <source>
        <dbReference type="ARBA" id="ARBA00023125"/>
    </source>
</evidence>
<dbReference type="PANTHER" id="PTHR42085:SF2">
    <property type="entry name" value="F-BOX DOMAIN-CONTAINING PROTEIN"/>
    <property type="match status" value="1"/>
</dbReference>
<evidence type="ECO:0000313" key="5">
    <source>
        <dbReference type="EMBL" id="KAF2159195.1"/>
    </source>
</evidence>
<dbReference type="OrthoDB" id="3650687at2759"/>
<dbReference type="EMBL" id="ML993641">
    <property type="protein sequence ID" value="KAF2159195.1"/>
    <property type="molecule type" value="Genomic_DNA"/>
</dbReference>
<organism evidence="5 6">
    <name type="scientific">Zasmidium cellare ATCC 36951</name>
    <dbReference type="NCBI Taxonomy" id="1080233"/>
    <lineage>
        <taxon>Eukaryota</taxon>
        <taxon>Fungi</taxon>
        <taxon>Dikarya</taxon>
        <taxon>Ascomycota</taxon>
        <taxon>Pezizomycotina</taxon>
        <taxon>Dothideomycetes</taxon>
        <taxon>Dothideomycetidae</taxon>
        <taxon>Mycosphaerellales</taxon>
        <taxon>Mycosphaerellaceae</taxon>
        <taxon>Zasmidium</taxon>
    </lineage>
</organism>
<dbReference type="GO" id="GO:0005634">
    <property type="term" value="C:nucleus"/>
    <property type="evidence" value="ECO:0007669"/>
    <property type="project" value="UniProtKB-SubCell"/>
</dbReference>
<keyword evidence="6" id="KW-1185">Reference proteome</keyword>